<keyword evidence="2" id="KW-0813">Transport</keyword>
<feature type="transmembrane region" description="Helical" evidence="10">
    <location>
        <begin position="313"/>
        <end position="333"/>
    </location>
</feature>
<dbReference type="PROSITE" id="PS50893">
    <property type="entry name" value="ABC_TRANSPORTER_2"/>
    <property type="match status" value="1"/>
</dbReference>
<evidence type="ECO:0000256" key="7">
    <source>
        <dbReference type="ARBA" id="ARBA00022989"/>
    </source>
</evidence>
<keyword evidence="3" id="KW-1003">Cell membrane</keyword>
<feature type="transmembrane region" description="Helical" evidence="10">
    <location>
        <begin position="469"/>
        <end position="487"/>
    </location>
</feature>
<feature type="compositionally biased region" description="Low complexity" evidence="9">
    <location>
        <begin position="923"/>
        <end position="938"/>
    </location>
</feature>
<dbReference type="PANTHER" id="PTHR45772">
    <property type="entry name" value="CONSERVED COMPONENT OF ABC TRANSPORTER FOR NATURAL AMINO ACIDS-RELATED"/>
    <property type="match status" value="1"/>
</dbReference>
<feature type="transmembrane region" description="Helical" evidence="10">
    <location>
        <begin position="415"/>
        <end position="434"/>
    </location>
</feature>
<feature type="transmembrane region" description="Helical" evidence="10">
    <location>
        <begin position="192"/>
        <end position="211"/>
    </location>
</feature>
<proteinExistence type="predicted"/>
<dbReference type="InterPro" id="IPR027417">
    <property type="entry name" value="P-loop_NTPase"/>
</dbReference>
<keyword evidence="13" id="KW-1185">Reference proteome</keyword>
<dbReference type="PANTHER" id="PTHR45772:SF1">
    <property type="entry name" value="ABC TRANSPORTER ATP-BINDING PROTEIN"/>
    <property type="match status" value="1"/>
</dbReference>
<dbReference type="InterPro" id="IPR003593">
    <property type="entry name" value="AAA+_ATPase"/>
</dbReference>
<dbReference type="AlphaFoldDB" id="A0A1G6ZJN9"/>
<feature type="transmembrane region" description="Helical" evidence="10">
    <location>
        <begin position="388"/>
        <end position="408"/>
    </location>
</feature>
<protein>
    <submittedName>
        <fullName evidence="12">Sulfate-transporting ATPase</fullName>
    </submittedName>
</protein>
<evidence type="ECO:0000256" key="5">
    <source>
        <dbReference type="ARBA" id="ARBA00022741"/>
    </source>
</evidence>
<reference evidence="12 13" key="1">
    <citation type="submission" date="2016-10" db="EMBL/GenBank/DDBJ databases">
        <authorList>
            <person name="de Groot N.N."/>
        </authorList>
    </citation>
    <scope>NUCLEOTIDE SEQUENCE [LARGE SCALE GENOMIC DNA]</scope>
    <source>
        <strain evidence="12 13">JCM 11308</strain>
    </source>
</reference>
<keyword evidence="4 10" id="KW-0812">Transmembrane</keyword>
<sequence length="938" mass="97350">MTEFLQFAILGLGAGSAYALLAQGIVLVYRGSGVVNFAQGAIAMVGAYICLETLRHDHDWGLLPAFLVAVVVAGLIGLAFQLLVLRWLANAAPIVRLAATLGLMVILQAGVQQYYGSTSIRVKTFLPDEAYRWGGVVVQQDRMILLGIAILSTAALWAWTNFTRVGLAITASAENERAAAALGWSPQRLATLTWTVGGALAGAAGILVAPLTGLTPSTFVVIVTVSALAAALLGGFRSFPLTLIGGLLLGVGESLVVLYQDDLRDLLGMETLTGVNRAVPFLVILVVLVVRGKGLPLRSHVSERLPKLGSGEIRWPLVVLGILVAVGIILGGGDWLRSLTLTLAAAVFLLSIVVLTGFAGQLSLAQYTVGGLGALFAARLVGEAGWPLVPAALVSVAAVIAIGVVFALPALRTRGVNLAVVTLGLGFTIQEMVFNNPTFTGDKLEGSVKIHQLSLFGLDVTPSVHPERWATVCLVALVVCGLIVANLRRSRTGRRLIAVRTNERAAASLGISVFGVKIYAFALASGLAAVAGILLGLRNTAVTYLEFNVFASINAVVQAVTGGLGFVTGSLIGSLMAPGALFSRLLSGLAIAALLGGVILIVTLLTNQNGIADMISRGVRKNPALAAVLARKTRRGHELSDEAPTGSVTPTPLTVRGLTVRFGGVTAVDGVDLDIAPGQVVGLIGPNGAGKTTVIDAITGFVSPAAGKLTLGDQDITGWSTARRSKGGLRRSFQSLELFEDVTVGENIHAGADESTWLSRLTDLVSPGRHPLSPSASAVVRDFALENDLDVLPSELSYGQRRLVGIARAVASAPSVILLDEPAAGLDDAESRELAVAIRHLAVQRGAGVLLIEHDMGLVMSTCDRIVVLAAGRVLAAGTPEEIAASPAVRDAYLGAEDEDETEAAAETETETVAETETETETVAETAAGTEKTTGAVR</sequence>
<dbReference type="GO" id="GO:0016887">
    <property type="term" value="F:ATP hydrolysis activity"/>
    <property type="evidence" value="ECO:0007669"/>
    <property type="project" value="InterPro"/>
</dbReference>
<dbReference type="Pfam" id="PF00005">
    <property type="entry name" value="ABC_tran"/>
    <property type="match status" value="1"/>
</dbReference>
<evidence type="ECO:0000256" key="3">
    <source>
        <dbReference type="ARBA" id="ARBA00022475"/>
    </source>
</evidence>
<feature type="transmembrane region" description="Helical" evidence="10">
    <location>
        <begin position="271"/>
        <end position="292"/>
    </location>
</feature>
<feature type="transmembrane region" description="Helical" evidence="10">
    <location>
        <begin position="508"/>
        <end position="537"/>
    </location>
</feature>
<evidence type="ECO:0000313" key="12">
    <source>
        <dbReference type="EMBL" id="SDE02721.1"/>
    </source>
</evidence>
<dbReference type="CDD" id="cd06581">
    <property type="entry name" value="TM_PBP1_LivM_like"/>
    <property type="match status" value="1"/>
</dbReference>
<feature type="region of interest" description="Disordered" evidence="9">
    <location>
        <begin position="895"/>
        <end position="938"/>
    </location>
</feature>
<dbReference type="Pfam" id="PF12399">
    <property type="entry name" value="BCA_ABC_TP_C"/>
    <property type="match status" value="1"/>
</dbReference>
<dbReference type="InterPro" id="IPR032823">
    <property type="entry name" value="BCA_ABC_TP_C"/>
</dbReference>
<dbReference type="PROSITE" id="PS00211">
    <property type="entry name" value="ABC_TRANSPORTER_1"/>
    <property type="match status" value="1"/>
</dbReference>
<keyword evidence="6" id="KW-0067">ATP-binding</keyword>
<dbReference type="GO" id="GO:0005886">
    <property type="term" value="C:plasma membrane"/>
    <property type="evidence" value="ECO:0007669"/>
    <property type="project" value="UniProtKB-SubCell"/>
</dbReference>
<keyword evidence="7 10" id="KW-1133">Transmembrane helix</keyword>
<evidence type="ECO:0000256" key="2">
    <source>
        <dbReference type="ARBA" id="ARBA00022448"/>
    </source>
</evidence>
<dbReference type="InterPro" id="IPR003439">
    <property type="entry name" value="ABC_transporter-like_ATP-bd"/>
</dbReference>
<feature type="compositionally biased region" description="Acidic residues" evidence="9">
    <location>
        <begin position="896"/>
        <end position="922"/>
    </location>
</feature>
<organism evidence="12 13">
    <name type="scientific">Rhodococcus tukisamuensis</name>
    <dbReference type="NCBI Taxonomy" id="168276"/>
    <lineage>
        <taxon>Bacteria</taxon>
        <taxon>Bacillati</taxon>
        <taxon>Actinomycetota</taxon>
        <taxon>Actinomycetes</taxon>
        <taxon>Mycobacteriales</taxon>
        <taxon>Nocardiaceae</taxon>
        <taxon>Rhodococcus</taxon>
    </lineage>
</organism>
<evidence type="ECO:0000313" key="13">
    <source>
        <dbReference type="Proteomes" id="UP000199417"/>
    </source>
</evidence>
<feature type="transmembrane region" description="Helical" evidence="10">
    <location>
        <begin position="549"/>
        <end position="573"/>
    </location>
</feature>
<dbReference type="SUPFAM" id="SSF52540">
    <property type="entry name" value="P-loop containing nucleoside triphosphate hydrolases"/>
    <property type="match status" value="1"/>
</dbReference>
<feature type="transmembrane region" description="Helical" evidence="10">
    <location>
        <begin position="63"/>
        <end position="88"/>
    </location>
</feature>
<feature type="transmembrane region" description="Helical" evidence="10">
    <location>
        <begin position="339"/>
        <end position="359"/>
    </location>
</feature>
<dbReference type="InterPro" id="IPR001851">
    <property type="entry name" value="ABC_transp_permease"/>
</dbReference>
<dbReference type="InterPro" id="IPR043428">
    <property type="entry name" value="LivM-like"/>
</dbReference>
<evidence type="ECO:0000256" key="4">
    <source>
        <dbReference type="ARBA" id="ARBA00022692"/>
    </source>
</evidence>
<accession>A0A1G6ZJN9</accession>
<dbReference type="Pfam" id="PF02653">
    <property type="entry name" value="BPD_transp_2"/>
    <property type="match status" value="2"/>
</dbReference>
<gene>
    <name evidence="12" type="ORF">SAMN05444580_10924</name>
</gene>
<dbReference type="CDD" id="cd03219">
    <property type="entry name" value="ABC_Mj1267_LivG_branched"/>
    <property type="match status" value="1"/>
</dbReference>
<dbReference type="InterPro" id="IPR017871">
    <property type="entry name" value="ABC_transporter-like_CS"/>
</dbReference>
<evidence type="ECO:0000259" key="11">
    <source>
        <dbReference type="PROSITE" id="PS50893"/>
    </source>
</evidence>
<dbReference type="SMART" id="SM00382">
    <property type="entry name" value="AAA"/>
    <property type="match status" value="1"/>
</dbReference>
<dbReference type="EMBL" id="FNAB01000009">
    <property type="protein sequence ID" value="SDE02721.1"/>
    <property type="molecule type" value="Genomic_DNA"/>
</dbReference>
<feature type="transmembrane region" description="Helical" evidence="10">
    <location>
        <begin position="241"/>
        <end position="259"/>
    </location>
</feature>
<evidence type="ECO:0000256" key="9">
    <source>
        <dbReference type="SAM" id="MobiDB-lite"/>
    </source>
</evidence>
<evidence type="ECO:0000256" key="10">
    <source>
        <dbReference type="SAM" id="Phobius"/>
    </source>
</evidence>
<feature type="transmembrane region" description="Helical" evidence="10">
    <location>
        <begin position="217"/>
        <end position="234"/>
    </location>
</feature>
<evidence type="ECO:0000256" key="8">
    <source>
        <dbReference type="ARBA" id="ARBA00023136"/>
    </source>
</evidence>
<comment type="subcellular location">
    <subcellularLocation>
        <location evidence="1">Cell membrane</location>
        <topology evidence="1">Multi-pass membrane protein</topology>
    </subcellularLocation>
</comment>
<keyword evidence="5" id="KW-0547">Nucleotide-binding</keyword>
<dbReference type="CDD" id="cd06582">
    <property type="entry name" value="TM_PBP1_LivH_like"/>
    <property type="match status" value="1"/>
</dbReference>
<evidence type="ECO:0000256" key="6">
    <source>
        <dbReference type="ARBA" id="ARBA00022840"/>
    </source>
</evidence>
<dbReference type="GO" id="GO:0005524">
    <property type="term" value="F:ATP binding"/>
    <property type="evidence" value="ECO:0007669"/>
    <property type="project" value="UniProtKB-KW"/>
</dbReference>
<dbReference type="STRING" id="168276.SAMN05444580_10924"/>
<evidence type="ECO:0000256" key="1">
    <source>
        <dbReference type="ARBA" id="ARBA00004651"/>
    </source>
</evidence>
<dbReference type="Gene3D" id="3.40.50.300">
    <property type="entry name" value="P-loop containing nucleotide triphosphate hydrolases"/>
    <property type="match status" value="1"/>
</dbReference>
<feature type="transmembrane region" description="Helical" evidence="10">
    <location>
        <begin position="94"/>
        <end position="111"/>
    </location>
</feature>
<feature type="domain" description="ABC transporter" evidence="11">
    <location>
        <begin position="653"/>
        <end position="896"/>
    </location>
</feature>
<keyword evidence="8 10" id="KW-0472">Membrane</keyword>
<dbReference type="GO" id="GO:0015658">
    <property type="term" value="F:branched-chain amino acid transmembrane transporter activity"/>
    <property type="evidence" value="ECO:0007669"/>
    <property type="project" value="InterPro"/>
</dbReference>
<dbReference type="InterPro" id="IPR051120">
    <property type="entry name" value="ABC_AA/LPS_Transport"/>
</dbReference>
<dbReference type="RefSeq" id="WP_072842785.1">
    <property type="nucleotide sequence ID" value="NZ_FNAB01000009.1"/>
</dbReference>
<name>A0A1G6ZJN9_9NOCA</name>
<feature type="transmembrane region" description="Helical" evidence="10">
    <location>
        <begin position="32"/>
        <end position="51"/>
    </location>
</feature>
<dbReference type="Proteomes" id="UP000199417">
    <property type="component" value="Unassembled WGS sequence"/>
</dbReference>
<feature type="transmembrane region" description="Helical" evidence="10">
    <location>
        <begin position="585"/>
        <end position="605"/>
    </location>
</feature>